<proteinExistence type="predicted"/>
<dbReference type="Gene3D" id="3.90.400.10">
    <property type="entry name" value="Oligo-1,6-glucosidase, Domain 2"/>
    <property type="match status" value="1"/>
</dbReference>
<accession>A0A1Y2JN13</accession>
<comment type="caution">
    <text evidence="2">The sequence shown here is derived from an EMBL/GenBank/DDBJ whole genome shotgun (WGS) entry which is preliminary data.</text>
</comment>
<dbReference type="InterPro" id="IPR017853">
    <property type="entry name" value="GH"/>
</dbReference>
<gene>
    <name evidence="2" type="ORF">BSZ19_24570</name>
</gene>
<dbReference type="InterPro" id="IPR045857">
    <property type="entry name" value="O16G_dom_2"/>
</dbReference>
<dbReference type="InterPro" id="IPR006047">
    <property type="entry name" value="GH13_cat_dom"/>
</dbReference>
<evidence type="ECO:0000313" key="3">
    <source>
        <dbReference type="Proteomes" id="UP000193335"/>
    </source>
</evidence>
<name>A0A1Y2JN13_BRAJP</name>
<dbReference type="SUPFAM" id="SSF51011">
    <property type="entry name" value="Glycosyl hydrolase domain"/>
    <property type="match status" value="1"/>
</dbReference>
<dbReference type="Gene3D" id="2.60.40.1180">
    <property type="entry name" value="Golgi alpha-mannosidase II"/>
    <property type="match status" value="1"/>
</dbReference>
<dbReference type="GO" id="GO:0005975">
    <property type="term" value="P:carbohydrate metabolic process"/>
    <property type="evidence" value="ECO:0007669"/>
    <property type="project" value="InterPro"/>
</dbReference>
<dbReference type="Pfam" id="PF00128">
    <property type="entry name" value="Alpha-amylase"/>
    <property type="match status" value="2"/>
</dbReference>
<dbReference type="RefSeq" id="WP_085402047.1">
    <property type="nucleotide sequence ID" value="NZ_NAFL01000261.1"/>
</dbReference>
<dbReference type="SMART" id="SM00642">
    <property type="entry name" value="Aamy"/>
    <property type="match status" value="1"/>
</dbReference>
<evidence type="ECO:0000313" key="2">
    <source>
        <dbReference type="EMBL" id="OSJ30392.1"/>
    </source>
</evidence>
<dbReference type="CDD" id="cd11334">
    <property type="entry name" value="AmyAc_TreS"/>
    <property type="match status" value="1"/>
</dbReference>
<reference evidence="2 3" key="1">
    <citation type="submission" date="2017-03" db="EMBL/GenBank/DDBJ databases">
        <title>Whole genome sequences of fourteen strains of Bradyrhizobium canariense and one strain of Bradyrhizobium japonicum isolated from Lupinus (Papilionoideae: Genisteae) species in Algeria.</title>
        <authorList>
            <person name="Crovadore J."/>
            <person name="Chekireb D."/>
            <person name="Brachmann A."/>
            <person name="Chablais R."/>
            <person name="Cochard B."/>
            <person name="Lefort F."/>
        </authorList>
    </citation>
    <scope>NUCLEOTIDE SEQUENCE [LARGE SCALE GENOMIC DNA]</scope>
    <source>
        <strain evidence="2 3">UBMA197</strain>
    </source>
</reference>
<dbReference type="SUPFAM" id="SSF51445">
    <property type="entry name" value="(Trans)glycosidases"/>
    <property type="match status" value="1"/>
</dbReference>
<dbReference type="EMBL" id="NAFL01000261">
    <property type="protein sequence ID" value="OSJ30392.1"/>
    <property type="molecule type" value="Genomic_DNA"/>
</dbReference>
<dbReference type="Proteomes" id="UP000193335">
    <property type="component" value="Unassembled WGS sequence"/>
</dbReference>
<organism evidence="2 3">
    <name type="scientific">Bradyrhizobium japonicum</name>
    <dbReference type="NCBI Taxonomy" id="375"/>
    <lineage>
        <taxon>Bacteria</taxon>
        <taxon>Pseudomonadati</taxon>
        <taxon>Pseudomonadota</taxon>
        <taxon>Alphaproteobacteria</taxon>
        <taxon>Hyphomicrobiales</taxon>
        <taxon>Nitrobacteraceae</taxon>
        <taxon>Bradyrhizobium</taxon>
    </lineage>
</organism>
<sequence length="539" mass="61531">MLDLWYKNAAIYSLNVATYKDGDGDGVGDFKGLVSQLDHIAQLGVDCLWLLPFYPSPGLDHGYDVTDYYNVAPALGTLGDFVEFSHQARLRGMRLIIDLPINHTSEQHPWFQQARADAQSPFREYYVWSDTEPEDSTEGVVFPGVQLSVWTYDLCARAWYYHRFYQHQPDLNIASSAVREEIFKIVGFWLELGVSGFRIDAAPFVVEEIRADRPPTRRYEFFGELRDFLSWRKGDAVLLAEANVAPSELDHYFGSGSRIHLLFAFLLNQHLFLALARENAGPLQWCLAALPRLPPFAQWAQFLRNHDELDLGRLKPEEREEVYTALAPSRRMQLYGRGIRRRLACILGNDRRRIELAYSLLFSLPGTPVVYYGDELGMGDDLALPERWPVRTCMQWADDETGGFSRPGARLRYDMIQDAEYAPSKVNAAAQQRDPASLFNWLRRLVELRKACSEIGWGDLSVLQANVPSVLAQRFAWEGQSVLILHNLSQAECRALVDGFSAGQKLTDLFGNRVYTSEPCKDSTIELDGYGYRWFRIVQ</sequence>
<protein>
    <submittedName>
        <fullName evidence="2">Trehalose synthase</fullName>
    </submittedName>
</protein>
<dbReference type="Gene3D" id="3.20.20.80">
    <property type="entry name" value="Glycosidases"/>
    <property type="match status" value="1"/>
</dbReference>
<feature type="domain" description="Glycosyl hydrolase family 13 catalytic" evidence="1">
    <location>
        <begin position="13"/>
        <end position="410"/>
    </location>
</feature>
<evidence type="ECO:0000259" key="1">
    <source>
        <dbReference type="SMART" id="SM00642"/>
    </source>
</evidence>
<dbReference type="InterPro" id="IPR013780">
    <property type="entry name" value="Glyco_hydro_b"/>
</dbReference>
<dbReference type="PANTHER" id="PTHR10357">
    <property type="entry name" value="ALPHA-AMYLASE FAMILY MEMBER"/>
    <property type="match status" value="1"/>
</dbReference>
<dbReference type="PANTHER" id="PTHR10357:SF219">
    <property type="entry name" value="MALTOSE ALPHA-D-GLUCOSYLTRANSFERASE"/>
    <property type="match status" value="1"/>
</dbReference>
<dbReference type="AlphaFoldDB" id="A0A1Y2JN13"/>